<organism evidence="2 4">
    <name type="scientific">Armillaria novae-zelandiae</name>
    <dbReference type="NCBI Taxonomy" id="153914"/>
    <lineage>
        <taxon>Eukaryota</taxon>
        <taxon>Fungi</taxon>
        <taxon>Dikarya</taxon>
        <taxon>Basidiomycota</taxon>
        <taxon>Agaricomycotina</taxon>
        <taxon>Agaricomycetes</taxon>
        <taxon>Agaricomycetidae</taxon>
        <taxon>Agaricales</taxon>
        <taxon>Marasmiineae</taxon>
        <taxon>Physalacriaceae</taxon>
        <taxon>Armillaria</taxon>
    </lineage>
</organism>
<dbReference type="EMBL" id="JAUEPR010000064">
    <property type="protein sequence ID" value="KAK0468954.1"/>
    <property type="molecule type" value="Genomic_DNA"/>
</dbReference>
<name>A0AA39T6S7_9AGAR</name>
<evidence type="ECO:0000313" key="2">
    <source>
        <dbReference type="EMBL" id="KAK0468506.1"/>
    </source>
</evidence>
<dbReference type="InterPro" id="IPR036047">
    <property type="entry name" value="F-box-like_dom_sf"/>
</dbReference>
<dbReference type="SUPFAM" id="SSF81383">
    <property type="entry name" value="F-box domain"/>
    <property type="match status" value="1"/>
</dbReference>
<dbReference type="Gene3D" id="1.20.1280.50">
    <property type="match status" value="1"/>
</dbReference>
<feature type="non-terminal residue" evidence="2">
    <location>
        <position position="52"/>
    </location>
</feature>
<proteinExistence type="predicted"/>
<sequence length="52" mass="5743">VILPMPEVPCDILGEIFGHVVSDSNSDPYALIKTASVCSSWRSVAFTHPRLW</sequence>
<keyword evidence="4" id="KW-1185">Reference proteome</keyword>
<gene>
    <name evidence="3" type="ORF">IW261DRAFT_1293956</name>
    <name evidence="2" type="ORF">IW261DRAFT_1305969</name>
</gene>
<dbReference type="InterPro" id="IPR001810">
    <property type="entry name" value="F-box_dom"/>
</dbReference>
<protein>
    <recommendedName>
        <fullName evidence="1">F-box domain-containing protein</fullName>
    </recommendedName>
</protein>
<accession>A0AA39T6S7</accession>
<comment type="caution">
    <text evidence="2">The sequence shown here is derived from an EMBL/GenBank/DDBJ whole genome shotgun (WGS) entry which is preliminary data.</text>
</comment>
<dbReference type="AlphaFoldDB" id="A0AA39T6S7"/>
<feature type="non-terminal residue" evidence="2">
    <location>
        <position position="1"/>
    </location>
</feature>
<evidence type="ECO:0000313" key="3">
    <source>
        <dbReference type="EMBL" id="KAK0468954.1"/>
    </source>
</evidence>
<dbReference type="EMBL" id="JAUEPR010000071">
    <property type="protein sequence ID" value="KAK0468506.1"/>
    <property type="molecule type" value="Genomic_DNA"/>
</dbReference>
<dbReference type="Pfam" id="PF12937">
    <property type="entry name" value="F-box-like"/>
    <property type="match status" value="1"/>
</dbReference>
<evidence type="ECO:0000259" key="1">
    <source>
        <dbReference type="Pfam" id="PF12937"/>
    </source>
</evidence>
<feature type="domain" description="F-box" evidence="1">
    <location>
        <begin position="7"/>
        <end position="52"/>
    </location>
</feature>
<dbReference type="Proteomes" id="UP001175227">
    <property type="component" value="Unassembled WGS sequence"/>
</dbReference>
<reference evidence="2" key="1">
    <citation type="submission" date="2023-06" db="EMBL/GenBank/DDBJ databases">
        <authorList>
            <consortium name="Lawrence Berkeley National Laboratory"/>
            <person name="Ahrendt S."/>
            <person name="Sahu N."/>
            <person name="Indic B."/>
            <person name="Wong-Bajracharya J."/>
            <person name="Merenyi Z."/>
            <person name="Ke H.-M."/>
            <person name="Monk M."/>
            <person name="Kocsube S."/>
            <person name="Drula E."/>
            <person name="Lipzen A."/>
            <person name="Balint B."/>
            <person name="Henrissat B."/>
            <person name="Andreopoulos B."/>
            <person name="Martin F.M."/>
            <person name="Harder C.B."/>
            <person name="Rigling D."/>
            <person name="Ford K.L."/>
            <person name="Foster G.D."/>
            <person name="Pangilinan J."/>
            <person name="Papanicolaou A."/>
            <person name="Barry K."/>
            <person name="LaButti K."/>
            <person name="Viragh M."/>
            <person name="Koriabine M."/>
            <person name="Yan M."/>
            <person name="Riley R."/>
            <person name="Champramary S."/>
            <person name="Plett K.L."/>
            <person name="Tsai I.J."/>
            <person name="Slot J."/>
            <person name="Sipos G."/>
            <person name="Plett J."/>
            <person name="Nagy L.G."/>
            <person name="Grigoriev I.V."/>
        </authorList>
    </citation>
    <scope>NUCLEOTIDE SEQUENCE</scope>
    <source>
        <strain evidence="2">ICMP 16352</strain>
    </source>
</reference>
<evidence type="ECO:0000313" key="4">
    <source>
        <dbReference type="Proteomes" id="UP001175227"/>
    </source>
</evidence>